<dbReference type="AlphaFoldDB" id="A0A396K315"/>
<evidence type="ECO:0000313" key="3">
    <source>
        <dbReference type="EMBL" id="RHN82338.1"/>
    </source>
</evidence>
<organism evidence="3">
    <name type="scientific">Medicago truncatula</name>
    <name type="common">Barrel medic</name>
    <name type="synonym">Medicago tribuloides</name>
    <dbReference type="NCBI Taxonomy" id="3880"/>
    <lineage>
        <taxon>Eukaryota</taxon>
        <taxon>Viridiplantae</taxon>
        <taxon>Streptophyta</taxon>
        <taxon>Embryophyta</taxon>
        <taxon>Tracheophyta</taxon>
        <taxon>Spermatophyta</taxon>
        <taxon>Magnoliopsida</taxon>
        <taxon>eudicotyledons</taxon>
        <taxon>Gunneridae</taxon>
        <taxon>Pentapetalae</taxon>
        <taxon>rosids</taxon>
        <taxon>fabids</taxon>
        <taxon>Fabales</taxon>
        <taxon>Fabaceae</taxon>
        <taxon>Papilionoideae</taxon>
        <taxon>50 kb inversion clade</taxon>
        <taxon>NPAAA clade</taxon>
        <taxon>Hologalegina</taxon>
        <taxon>IRL clade</taxon>
        <taxon>Trifolieae</taxon>
        <taxon>Medicago</taxon>
    </lineage>
</organism>
<keyword evidence="2" id="KW-0378">Hydrolase</keyword>
<sequence length="199" mass="22569">MATIADRQHFPNHSNFTVNINGTNITVTVTASASVVQEWINTTVSIGADLLRRYRLEVALSMDPAANTLHLCVGVRCLIFQLSRADCIPPNLRSFVYSSHCRFGGFWNRGHRQLLLSKYGLVMNYDPMDLRLLKDGLENLTTEGIIYECLGFRVDLKEEIRTSDWNQEKLSDDQVLYACLESYCALNCGVKLNLWLLGF</sequence>
<reference evidence="3" key="1">
    <citation type="journal article" date="2018" name="Nat. Plants">
        <title>Whole-genome landscape of Medicago truncatula symbiotic genes.</title>
        <authorList>
            <person name="Pecrix Y."/>
            <person name="Gamas P."/>
            <person name="Carrere S."/>
        </authorList>
    </citation>
    <scope>NUCLEOTIDE SEQUENCE</scope>
    <source>
        <tissue evidence="3">Leaves</tissue>
    </source>
</reference>
<dbReference type="Gene3D" id="3.30.420.10">
    <property type="entry name" value="Ribonuclease H-like superfamily/Ribonuclease H"/>
    <property type="match status" value="1"/>
</dbReference>
<dbReference type="GO" id="GO:0003676">
    <property type="term" value="F:nucleic acid binding"/>
    <property type="evidence" value="ECO:0007669"/>
    <property type="project" value="InterPro"/>
</dbReference>
<dbReference type="InterPro" id="IPR012337">
    <property type="entry name" value="RNaseH-like_sf"/>
</dbReference>
<dbReference type="GO" id="GO:0008408">
    <property type="term" value="F:3'-5' exonuclease activity"/>
    <property type="evidence" value="ECO:0007669"/>
    <property type="project" value="UniProtKB-ARBA"/>
</dbReference>
<proteinExistence type="predicted"/>
<accession>A0A396K315</accession>
<dbReference type="InterPro" id="IPR051132">
    <property type="entry name" value="3-5_Exonuclease_domain"/>
</dbReference>
<dbReference type="OrthoDB" id="1430820at2759"/>
<dbReference type="SUPFAM" id="SSF53098">
    <property type="entry name" value="Ribonuclease H-like"/>
    <property type="match status" value="1"/>
</dbReference>
<keyword evidence="1" id="KW-0540">Nuclease</keyword>
<dbReference type="EMBL" id="PSQE01000001">
    <property type="protein sequence ID" value="RHN82338.1"/>
    <property type="molecule type" value="Genomic_DNA"/>
</dbReference>
<comment type="caution">
    <text evidence="3">The sequence shown here is derived from an EMBL/GenBank/DDBJ whole genome shotgun (WGS) entry which is preliminary data.</text>
</comment>
<dbReference type="InterPro" id="IPR036397">
    <property type="entry name" value="RNaseH_sf"/>
</dbReference>
<dbReference type="PANTHER" id="PTHR13620:SF59">
    <property type="entry name" value="POLYNUCLEOTIDYL TRANSFERASE, RIBONUCLEASE H-LIKE SUPERFAMILY PROTEIN"/>
    <property type="match status" value="1"/>
</dbReference>
<dbReference type="Proteomes" id="UP000265566">
    <property type="component" value="Chromosome 1"/>
</dbReference>
<evidence type="ECO:0000256" key="2">
    <source>
        <dbReference type="ARBA" id="ARBA00022801"/>
    </source>
</evidence>
<protein>
    <submittedName>
        <fullName evidence="3">Putative ribonuclease H-like domain-containing protein</fullName>
    </submittedName>
</protein>
<dbReference type="PANTHER" id="PTHR13620">
    <property type="entry name" value="3-5 EXONUCLEASE"/>
    <property type="match status" value="1"/>
</dbReference>
<name>A0A396K315_MEDTR</name>
<dbReference type="Gramene" id="rna6498">
    <property type="protein sequence ID" value="RHN82338.1"/>
    <property type="gene ID" value="gene6498"/>
</dbReference>
<evidence type="ECO:0000256" key="1">
    <source>
        <dbReference type="ARBA" id="ARBA00022722"/>
    </source>
</evidence>
<gene>
    <name evidence="3" type="ORF">MtrunA17_Chr1g0208871</name>
</gene>